<name>A0A2T4U1Z3_9BACI</name>
<evidence type="ECO:0000313" key="2">
    <source>
        <dbReference type="EMBL" id="PTL37404.1"/>
    </source>
</evidence>
<gene>
    <name evidence="2" type="ORF">C6Y45_16615</name>
</gene>
<dbReference type="Proteomes" id="UP000240509">
    <property type="component" value="Unassembled WGS sequence"/>
</dbReference>
<dbReference type="GO" id="GO:0000156">
    <property type="term" value="F:phosphorelay response regulator activity"/>
    <property type="evidence" value="ECO:0007669"/>
    <property type="project" value="TreeGrafter"/>
</dbReference>
<dbReference type="PANTHER" id="PTHR45526:SF1">
    <property type="entry name" value="TRANSCRIPTIONAL REGULATORY PROTEIN DCUR-RELATED"/>
    <property type="match status" value="1"/>
</dbReference>
<sequence>MFRKCWLKTPHKWLNLVAIFMDQGVIDNMFKYESNQAEKAPDKNSKTPLPKSIDNLTLDRILTAVQTFDDSFNADQLAKAAGISHSTARRYLEYLITSNKVEVSMHYGQVGRPERKYKRTKR</sequence>
<organism evidence="2 3">
    <name type="scientific">Alkalicoccus saliphilus</name>
    <dbReference type="NCBI Taxonomy" id="200989"/>
    <lineage>
        <taxon>Bacteria</taxon>
        <taxon>Bacillati</taxon>
        <taxon>Bacillota</taxon>
        <taxon>Bacilli</taxon>
        <taxon>Bacillales</taxon>
        <taxon>Bacillaceae</taxon>
        <taxon>Alkalicoccus</taxon>
    </lineage>
</organism>
<evidence type="ECO:0000313" key="3">
    <source>
        <dbReference type="Proteomes" id="UP000240509"/>
    </source>
</evidence>
<dbReference type="InterPro" id="IPR048714">
    <property type="entry name" value="DpiA-like_HTH"/>
</dbReference>
<evidence type="ECO:0000259" key="1">
    <source>
        <dbReference type="Pfam" id="PF20714"/>
    </source>
</evidence>
<accession>A0A2T4U1Z3</accession>
<dbReference type="Gene3D" id="1.10.10.10">
    <property type="entry name" value="Winged helix-like DNA-binding domain superfamily/Winged helix DNA-binding domain"/>
    <property type="match status" value="1"/>
</dbReference>
<dbReference type="InterPro" id="IPR036390">
    <property type="entry name" value="WH_DNA-bd_sf"/>
</dbReference>
<dbReference type="PANTHER" id="PTHR45526">
    <property type="entry name" value="TRANSCRIPTIONAL REGULATORY PROTEIN DPIA"/>
    <property type="match status" value="1"/>
</dbReference>
<protein>
    <recommendedName>
        <fullName evidence="1">Transcriptional regulatory protein DpiA-like helix-turn-helix domain-containing protein</fullName>
    </recommendedName>
</protein>
<comment type="caution">
    <text evidence="2">The sequence shown here is derived from an EMBL/GenBank/DDBJ whole genome shotgun (WGS) entry which is preliminary data.</text>
</comment>
<dbReference type="Pfam" id="PF20714">
    <property type="entry name" value="HTH_64"/>
    <property type="match status" value="1"/>
</dbReference>
<keyword evidence="3" id="KW-1185">Reference proteome</keyword>
<dbReference type="InterPro" id="IPR036388">
    <property type="entry name" value="WH-like_DNA-bd_sf"/>
</dbReference>
<dbReference type="EMBL" id="PZJJ01000054">
    <property type="protein sequence ID" value="PTL37404.1"/>
    <property type="molecule type" value="Genomic_DNA"/>
</dbReference>
<proteinExistence type="predicted"/>
<dbReference type="AlphaFoldDB" id="A0A2T4U1Z3"/>
<reference evidence="2 3" key="1">
    <citation type="submission" date="2018-03" db="EMBL/GenBank/DDBJ databases">
        <title>Alkalicoccus saliphilus sp. nov., isolated from a mineral pool.</title>
        <authorList>
            <person name="Zhao B."/>
        </authorList>
    </citation>
    <scope>NUCLEOTIDE SEQUENCE [LARGE SCALE GENOMIC DNA]</scope>
    <source>
        <strain evidence="2 3">6AG</strain>
    </source>
</reference>
<feature type="domain" description="Transcriptional regulatory protein DpiA-like helix-turn-helix" evidence="1">
    <location>
        <begin position="73"/>
        <end position="118"/>
    </location>
</feature>
<dbReference type="InterPro" id="IPR051271">
    <property type="entry name" value="2C-system_Tx_regulators"/>
</dbReference>
<dbReference type="SUPFAM" id="SSF46785">
    <property type="entry name" value="Winged helix' DNA-binding domain"/>
    <property type="match status" value="1"/>
</dbReference>